<dbReference type="Proteomes" id="UP000196005">
    <property type="component" value="Chromosome"/>
</dbReference>
<accession>A0A290HQ34</accession>
<reference evidence="6" key="2">
    <citation type="submission" date="2017-09" db="EMBL/GenBank/DDBJ databases">
        <title>The complete genome of Sulfurospirillum sp. JPD-1.</title>
        <authorList>
            <person name="Goris T."/>
        </authorList>
    </citation>
    <scope>NUCLEOTIDE SEQUENCE [LARGE SCALE GENOMIC DNA]</scope>
    <source>
        <strain evidence="6">JPD-1</strain>
    </source>
</reference>
<name>A0A1Y0HKQ3_9BACT</name>
<organism evidence="3 5">
    <name type="scientific">Sulfurospirillum diekertiae</name>
    <dbReference type="NCBI Taxonomy" id="1854492"/>
    <lineage>
        <taxon>Bacteria</taxon>
        <taxon>Pseudomonadati</taxon>
        <taxon>Campylobacterota</taxon>
        <taxon>Epsilonproteobacteria</taxon>
        <taxon>Campylobacterales</taxon>
        <taxon>Sulfurospirillaceae</taxon>
        <taxon>Sulfurospirillum</taxon>
    </lineage>
</organism>
<reference evidence="3" key="4">
    <citation type="journal article" date="2018" name="FEMS Microbiol. Ecol.">
        <title>Coexistence of two distinct Sulfurospirillum populations respiring tetrachloroethene-genomic and kinetic considerations. .</title>
        <authorList>
            <person name="Buttet G.F."/>
            <person name="Murray A.M."/>
            <person name="Goris T."/>
            <person name="Burion M."/>
            <person name="Jin B."/>
            <person name="Rolle M."/>
            <person name="Holliger C."/>
            <person name="Maillard J."/>
        </authorList>
    </citation>
    <scope>NUCLEOTIDE SEQUENCE</scope>
    <source>
        <strain evidence="3">SL2-1</strain>
    </source>
</reference>
<evidence type="ECO:0000313" key="6">
    <source>
        <dbReference type="Proteomes" id="UP000217349"/>
    </source>
</evidence>
<feature type="compositionally biased region" description="Basic and acidic residues" evidence="1">
    <location>
        <begin position="116"/>
        <end position="125"/>
    </location>
</feature>
<keyword evidence="2" id="KW-0812">Transmembrane</keyword>
<reference evidence="5" key="1">
    <citation type="submission" date="2017-05" db="EMBL/GenBank/DDBJ databases">
        <title>Dechlorination kinetics govern the competition between two new strains of the genus Sulfurospirillum.</title>
        <authorList>
            <person name="Buttet G.F."/>
            <person name="Murray A.M."/>
            <person name="Goris T."/>
            <person name="Burion M."/>
            <person name="Lin B."/>
            <person name="Rolle M."/>
            <person name="Maillard J."/>
        </authorList>
    </citation>
    <scope>NUCLEOTIDE SEQUENCE [LARGE SCALE GENOMIC DNA]</scope>
    <source>
        <strain evidence="5">SL2-1</strain>
    </source>
</reference>
<dbReference type="OrthoDB" id="5363395at2"/>
<evidence type="ECO:0000313" key="4">
    <source>
        <dbReference type="EMBL" id="ATB68744.1"/>
    </source>
</evidence>
<dbReference type="EMBL" id="CP021416">
    <property type="protein sequence ID" value="ARU47803.1"/>
    <property type="molecule type" value="Genomic_DNA"/>
</dbReference>
<reference evidence="4" key="3">
    <citation type="submission" date="2017-09" db="EMBL/GenBank/DDBJ databases">
        <authorList>
            <person name="Goris T."/>
        </authorList>
    </citation>
    <scope>NUCLEOTIDE SEQUENCE</scope>
    <source>
        <strain evidence="4">JPD-1</strain>
    </source>
</reference>
<sequence length="258" mass="29456">MSSVNRYASFGWTLSILLYICLLVGLAYVLSSQKDTIKNYTSNKDPMNVALVERKKNDSEKPKEERKKEEVQKPVEKPAEKPVSEEKKVASSPKEAVKSQSLRGLFEDINTSKLPPDAKEQKKDQTTPTRIKPNKEETKEKSENAASKIANSLNFSEQKHSIDTKKGGEYDPFIGKVQEILEENWQKTIDTENGNVAKVVIKVSDRGTFSYKIVSLSYNNEFNTKLKEFLKAMESVEFPKYEKGPLFEMQVEFKDIKE</sequence>
<dbReference type="Proteomes" id="UP000217349">
    <property type="component" value="Chromosome"/>
</dbReference>
<keyword evidence="2" id="KW-0472">Membrane</keyword>
<protein>
    <submittedName>
        <fullName evidence="4">TonB-like protein</fullName>
    </submittedName>
</protein>
<dbReference type="RefSeq" id="WP_087437846.1">
    <property type="nucleotide sequence ID" value="NZ_CP021416.1"/>
</dbReference>
<evidence type="ECO:0000313" key="3">
    <source>
        <dbReference type="EMBL" id="ARU47803.1"/>
    </source>
</evidence>
<feature type="compositionally biased region" description="Basic and acidic residues" evidence="1">
    <location>
        <begin position="53"/>
        <end position="89"/>
    </location>
</feature>
<feature type="transmembrane region" description="Helical" evidence="2">
    <location>
        <begin position="12"/>
        <end position="30"/>
    </location>
</feature>
<evidence type="ECO:0000256" key="1">
    <source>
        <dbReference type="SAM" id="MobiDB-lite"/>
    </source>
</evidence>
<feature type="region of interest" description="Disordered" evidence="1">
    <location>
        <begin position="53"/>
        <end position="146"/>
    </location>
</feature>
<gene>
    <name evidence="3" type="ORF">Sdiek1_0634</name>
    <name evidence="4" type="ORF">SJPD1_0629</name>
</gene>
<proteinExistence type="predicted"/>
<dbReference type="EMBL" id="CP023275">
    <property type="protein sequence ID" value="ATB68744.1"/>
    <property type="molecule type" value="Genomic_DNA"/>
</dbReference>
<keyword evidence="5" id="KW-1185">Reference proteome</keyword>
<keyword evidence="2" id="KW-1133">Transmembrane helix</keyword>
<reference evidence="4" key="5">
    <citation type="journal article" date="2020" name="MicrobiologyOpen">
        <title>Tetrachloroethene respiration in Sulfurospirillum species is regulated by a two-component system as unraveled by comparative genomics, transcriptomics, and regulator binding studies.</title>
        <authorList>
            <person name="Esken J."/>
            <person name="Goris T."/>
            <person name="Gadkari J."/>
            <person name="Bischler T."/>
            <person name="Forstner K.U."/>
            <person name="Sharma C.M."/>
            <person name="Diekert G."/>
            <person name="Schubert T."/>
        </authorList>
    </citation>
    <scope>NUCLEOTIDE SEQUENCE</scope>
    <source>
        <strain evidence="4">JPD-1</strain>
    </source>
</reference>
<evidence type="ECO:0000256" key="2">
    <source>
        <dbReference type="SAM" id="Phobius"/>
    </source>
</evidence>
<dbReference type="Pfam" id="PF13103">
    <property type="entry name" value="TonB_2"/>
    <property type="match status" value="1"/>
</dbReference>
<accession>A0A1Y0HKQ3</accession>
<feature type="compositionally biased region" description="Basic and acidic residues" evidence="1">
    <location>
        <begin position="133"/>
        <end position="143"/>
    </location>
</feature>
<dbReference type="KEGG" id="suls:Sdiek1_0634"/>
<dbReference type="AlphaFoldDB" id="A0A1Y0HKQ3"/>
<evidence type="ECO:0000313" key="5">
    <source>
        <dbReference type="Proteomes" id="UP000196005"/>
    </source>
</evidence>
<dbReference type="KEGG" id="sulj:SJPD1_0629"/>